<keyword evidence="1" id="KW-0732">Signal</keyword>
<feature type="signal peptide" evidence="1">
    <location>
        <begin position="1"/>
        <end position="20"/>
    </location>
</feature>
<accession>A0AAD7GAR8</accession>
<sequence length="157" mass="17738">MARIATSNWDAMAAFRTVLCLRILLLSSTKQRGPRSAPRFSTSSWSRTKCRLVDGNYSIIRFGFTRATRTRKLCASFEPTQLMGSNGLTMGRTSDGVFVMMLDGPTRGQIHGWDSGGDSWYDGFEAENFWDWNYLEWDRDAVDAVHLDDDEDATSDS</sequence>
<organism evidence="2 3">
    <name type="scientific">Mycena rosella</name>
    <name type="common">Pink bonnet</name>
    <name type="synonym">Agaricus rosellus</name>
    <dbReference type="NCBI Taxonomy" id="1033263"/>
    <lineage>
        <taxon>Eukaryota</taxon>
        <taxon>Fungi</taxon>
        <taxon>Dikarya</taxon>
        <taxon>Basidiomycota</taxon>
        <taxon>Agaricomycotina</taxon>
        <taxon>Agaricomycetes</taxon>
        <taxon>Agaricomycetidae</taxon>
        <taxon>Agaricales</taxon>
        <taxon>Marasmiineae</taxon>
        <taxon>Mycenaceae</taxon>
        <taxon>Mycena</taxon>
    </lineage>
</organism>
<evidence type="ECO:0000313" key="2">
    <source>
        <dbReference type="EMBL" id="KAJ7671957.1"/>
    </source>
</evidence>
<dbReference type="Proteomes" id="UP001221757">
    <property type="component" value="Unassembled WGS sequence"/>
</dbReference>
<feature type="chain" id="PRO_5042030994" evidence="1">
    <location>
        <begin position="21"/>
        <end position="157"/>
    </location>
</feature>
<name>A0AAD7GAR8_MYCRO</name>
<evidence type="ECO:0000256" key="1">
    <source>
        <dbReference type="SAM" id="SignalP"/>
    </source>
</evidence>
<proteinExistence type="predicted"/>
<comment type="caution">
    <text evidence="2">The sequence shown here is derived from an EMBL/GenBank/DDBJ whole genome shotgun (WGS) entry which is preliminary data.</text>
</comment>
<evidence type="ECO:0000313" key="3">
    <source>
        <dbReference type="Proteomes" id="UP001221757"/>
    </source>
</evidence>
<dbReference type="EMBL" id="JARKIE010000170">
    <property type="protein sequence ID" value="KAJ7671957.1"/>
    <property type="molecule type" value="Genomic_DNA"/>
</dbReference>
<reference evidence="2" key="1">
    <citation type="submission" date="2023-03" db="EMBL/GenBank/DDBJ databases">
        <title>Massive genome expansion in bonnet fungi (Mycena s.s.) driven by repeated elements and novel gene families across ecological guilds.</title>
        <authorList>
            <consortium name="Lawrence Berkeley National Laboratory"/>
            <person name="Harder C.B."/>
            <person name="Miyauchi S."/>
            <person name="Viragh M."/>
            <person name="Kuo A."/>
            <person name="Thoen E."/>
            <person name="Andreopoulos B."/>
            <person name="Lu D."/>
            <person name="Skrede I."/>
            <person name="Drula E."/>
            <person name="Henrissat B."/>
            <person name="Morin E."/>
            <person name="Kohler A."/>
            <person name="Barry K."/>
            <person name="LaButti K."/>
            <person name="Morin E."/>
            <person name="Salamov A."/>
            <person name="Lipzen A."/>
            <person name="Mereny Z."/>
            <person name="Hegedus B."/>
            <person name="Baldrian P."/>
            <person name="Stursova M."/>
            <person name="Weitz H."/>
            <person name="Taylor A."/>
            <person name="Grigoriev I.V."/>
            <person name="Nagy L.G."/>
            <person name="Martin F."/>
            <person name="Kauserud H."/>
        </authorList>
    </citation>
    <scope>NUCLEOTIDE SEQUENCE</scope>
    <source>
        <strain evidence="2">CBHHK067</strain>
    </source>
</reference>
<gene>
    <name evidence="2" type="ORF">B0H17DRAFT_191886</name>
</gene>
<protein>
    <submittedName>
        <fullName evidence="2">Uncharacterized protein</fullName>
    </submittedName>
</protein>
<keyword evidence="3" id="KW-1185">Reference proteome</keyword>
<dbReference type="AlphaFoldDB" id="A0AAD7GAR8"/>